<comment type="similarity">
    <text evidence="4 8">Belongs to the glycosyltransferase 1 family. Bacterial/plant glycogen synthase subfamily.</text>
</comment>
<gene>
    <name evidence="8" type="primary">glgA</name>
    <name evidence="11" type="ORF">CR492_03785</name>
</gene>
<dbReference type="Proteomes" id="UP000236286">
    <property type="component" value="Unassembled WGS sequence"/>
</dbReference>
<keyword evidence="7 8" id="KW-0320">Glycogen biosynthesis</keyword>
<evidence type="ECO:0000256" key="1">
    <source>
        <dbReference type="ARBA" id="ARBA00001478"/>
    </source>
</evidence>
<comment type="function">
    <text evidence="2 8">Synthesizes alpha-1,4-glucan chains using ADP-glucose.</text>
</comment>
<comment type="catalytic activity">
    <reaction evidence="1 8">
        <text>[(1-&gt;4)-alpha-D-glucosyl](n) + ADP-alpha-D-glucose = [(1-&gt;4)-alpha-D-glucosyl](n+1) + ADP + H(+)</text>
        <dbReference type="Rhea" id="RHEA:18189"/>
        <dbReference type="Rhea" id="RHEA-COMP:9584"/>
        <dbReference type="Rhea" id="RHEA-COMP:9587"/>
        <dbReference type="ChEBI" id="CHEBI:15378"/>
        <dbReference type="ChEBI" id="CHEBI:15444"/>
        <dbReference type="ChEBI" id="CHEBI:57498"/>
        <dbReference type="ChEBI" id="CHEBI:456216"/>
        <dbReference type="EC" id="2.4.1.21"/>
    </reaction>
</comment>
<dbReference type="OrthoDB" id="9808590at2"/>
<feature type="binding site" evidence="8">
    <location>
        <position position="18"/>
    </location>
    <ligand>
        <name>ADP-alpha-D-glucose</name>
        <dbReference type="ChEBI" id="CHEBI:57498"/>
    </ligand>
</feature>
<evidence type="ECO:0000256" key="2">
    <source>
        <dbReference type="ARBA" id="ARBA00002764"/>
    </source>
</evidence>
<dbReference type="CDD" id="cd03791">
    <property type="entry name" value="GT5_Glycogen_synthase_DULL1-like"/>
    <property type="match status" value="1"/>
</dbReference>
<organism evidence="11 12">
    <name type="scientific">Methylocella silvestris</name>
    <dbReference type="NCBI Taxonomy" id="199596"/>
    <lineage>
        <taxon>Bacteria</taxon>
        <taxon>Pseudomonadati</taxon>
        <taxon>Pseudomonadota</taxon>
        <taxon>Alphaproteobacteria</taxon>
        <taxon>Hyphomicrobiales</taxon>
        <taxon>Beijerinckiaceae</taxon>
        <taxon>Methylocella</taxon>
    </lineage>
</organism>
<dbReference type="AlphaFoldDB" id="A0A2J7TKC1"/>
<dbReference type="GO" id="GO:0009011">
    <property type="term" value="F:alpha-1,4-glucan glucosyltransferase (ADP-glucose donor) activity"/>
    <property type="evidence" value="ECO:0007669"/>
    <property type="project" value="UniProtKB-UniRule"/>
</dbReference>
<sequence>MSDVSVLAIVSEIYPLIKTGGLADVAGALPAALAGEGIEVATLVPGYPAVMAQIEYAETAIDAKPLYGAPARVLRGTAAGLDLFVLDAPHLYDRPGNPYLQADGRDFPDNPFRFAALCQTGRELGFGAAPGFLPDIVHAHDWQAGLAAAYLHYDGRERPGTVATIHNLAFQGKYPAELLGALGLPPQAFSLEGVEYYGTIGFLKAALALSDRITTVSPTYAAEIRTPEHGMGLDGLLRTRAEYVTGILNGIDDEVWDPSSDPLITEPYDVETLARRPANKAALQDKFGLDPDPGALLLGVVSRLSWQKGLDLLLANLDLLERLGVQLAVLGSGEPELVRQLLEAAEARPGRVGAVIGYDEAIAHRIQAGADAIVIPSRFEPCGLTQLCALRYGALPIVARVGGLADTIIDANEMALASGIGTGLQFSPPTADMLGATLERAARLWAEPEIWDELVENGMMTDVSWRRPAALYAKLFRDLVRER</sequence>
<name>A0A2J7TKC1_METSI</name>
<evidence type="ECO:0000256" key="5">
    <source>
        <dbReference type="ARBA" id="ARBA00022676"/>
    </source>
</evidence>
<dbReference type="GO" id="GO:0005829">
    <property type="term" value="C:cytosol"/>
    <property type="evidence" value="ECO:0007669"/>
    <property type="project" value="TreeGrafter"/>
</dbReference>
<accession>A0A2J7TKC1</accession>
<evidence type="ECO:0000256" key="6">
    <source>
        <dbReference type="ARBA" id="ARBA00022679"/>
    </source>
</evidence>
<dbReference type="NCBIfam" id="TIGR02095">
    <property type="entry name" value="glgA"/>
    <property type="match status" value="1"/>
</dbReference>
<protein>
    <recommendedName>
        <fullName evidence="8">Glycogen synthase</fullName>
        <ecNumber evidence="8">2.4.1.21</ecNumber>
    </recommendedName>
    <alternativeName>
        <fullName evidence="8">Starch [bacterial glycogen] synthase</fullName>
    </alternativeName>
</protein>
<evidence type="ECO:0000256" key="4">
    <source>
        <dbReference type="ARBA" id="ARBA00010281"/>
    </source>
</evidence>
<dbReference type="NCBIfam" id="NF001899">
    <property type="entry name" value="PRK00654.1-2"/>
    <property type="match status" value="1"/>
</dbReference>
<feature type="domain" description="Starch synthase catalytic" evidence="10">
    <location>
        <begin position="6"/>
        <end position="238"/>
    </location>
</feature>
<dbReference type="GO" id="GO:0005978">
    <property type="term" value="P:glycogen biosynthetic process"/>
    <property type="evidence" value="ECO:0007669"/>
    <property type="project" value="UniProtKB-UniRule"/>
</dbReference>
<dbReference type="Pfam" id="PF08323">
    <property type="entry name" value="Glyco_transf_5"/>
    <property type="match status" value="1"/>
</dbReference>
<dbReference type="PANTHER" id="PTHR45825">
    <property type="entry name" value="GRANULE-BOUND STARCH SYNTHASE 1, CHLOROPLASTIC/AMYLOPLASTIC"/>
    <property type="match status" value="1"/>
</dbReference>
<evidence type="ECO:0000313" key="12">
    <source>
        <dbReference type="Proteomes" id="UP000236286"/>
    </source>
</evidence>
<comment type="caution">
    <text evidence="11">The sequence shown here is derived from an EMBL/GenBank/DDBJ whole genome shotgun (WGS) entry which is preliminary data.</text>
</comment>
<evidence type="ECO:0000259" key="9">
    <source>
        <dbReference type="Pfam" id="PF00534"/>
    </source>
</evidence>
<dbReference type="HAMAP" id="MF_00484">
    <property type="entry name" value="Glycogen_synth"/>
    <property type="match status" value="1"/>
</dbReference>
<keyword evidence="5 8" id="KW-0328">Glycosyltransferase</keyword>
<evidence type="ECO:0000256" key="8">
    <source>
        <dbReference type="HAMAP-Rule" id="MF_00484"/>
    </source>
</evidence>
<dbReference type="UniPathway" id="UPA00164"/>
<dbReference type="InterPro" id="IPR011835">
    <property type="entry name" value="GS/SS"/>
</dbReference>
<dbReference type="InterPro" id="IPR013534">
    <property type="entry name" value="Starch_synth_cat_dom"/>
</dbReference>
<dbReference type="Gene3D" id="3.40.50.2000">
    <property type="entry name" value="Glycogen Phosphorylase B"/>
    <property type="match status" value="2"/>
</dbReference>
<evidence type="ECO:0000313" key="11">
    <source>
        <dbReference type="EMBL" id="PNG27216.1"/>
    </source>
</evidence>
<dbReference type="EMBL" id="PDZR01000002">
    <property type="protein sequence ID" value="PNG27216.1"/>
    <property type="molecule type" value="Genomic_DNA"/>
</dbReference>
<dbReference type="Pfam" id="PF00534">
    <property type="entry name" value="Glycos_transf_1"/>
    <property type="match status" value="1"/>
</dbReference>
<dbReference type="PANTHER" id="PTHR45825:SF11">
    <property type="entry name" value="ALPHA AMYLASE DOMAIN-CONTAINING PROTEIN"/>
    <property type="match status" value="1"/>
</dbReference>
<evidence type="ECO:0000256" key="3">
    <source>
        <dbReference type="ARBA" id="ARBA00004964"/>
    </source>
</evidence>
<evidence type="ECO:0000259" key="10">
    <source>
        <dbReference type="Pfam" id="PF08323"/>
    </source>
</evidence>
<dbReference type="RefSeq" id="WP_102842413.1">
    <property type="nucleotide sequence ID" value="NZ_PDZR01000002.1"/>
</dbReference>
<reference evidence="11 12" key="1">
    <citation type="submission" date="2017-10" db="EMBL/GenBank/DDBJ databases">
        <title>Genome announcement of Methylocella silvestris TVC from permafrost.</title>
        <authorList>
            <person name="Wang J."/>
            <person name="Geng K."/>
            <person name="Ul-Haque F."/>
            <person name="Crombie A.T."/>
            <person name="Street L.E."/>
            <person name="Wookey P.A."/>
            <person name="Murrell J.C."/>
            <person name="Pratscher J."/>
        </authorList>
    </citation>
    <scope>NUCLEOTIDE SEQUENCE [LARGE SCALE GENOMIC DNA]</scope>
    <source>
        <strain evidence="11 12">TVC</strain>
    </source>
</reference>
<keyword evidence="6 8" id="KW-0808">Transferase</keyword>
<comment type="pathway">
    <text evidence="3 8">Glycan biosynthesis; glycogen biosynthesis.</text>
</comment>
<dbReference type="EC" id="2.4.1.21" evidence="8"/>
<dbReference type="GO" id="GO:0004373">
    <property type="term" value="F:alpha-1,4-glucan glucosyltransferase (UDP-glucose donor) activity"/>
    <property type="evidence" value="ECO:0007669"/>
    <property type="project" value="InterPro"/>
</dbReference>
<dbReference type="SUPFAM" id="SSF53756">
    <property type="entry name" value="UDP-Glycosyltransferase/glycogen phosphorylase"/>
    <property type="match status" value="1"/>
</dbReference>
<feature type="domain" description="Glycosyl transferase family 1" evidence="9">
    <location>
        <begin position="292"/>
        <end position="446"/>
    </location>
</feature>
<dbReference type="NCBIfam" id="NF010699">
    <property type="entry name" value="PRK14099.1"/>
    <property type="match status" value="1"/>
</dbReference>
<evidence type="ECO:0000256" key="7">
    <source>
        <dbReference type="ARBA" id="ARBA00023056"/>
    </source>
</evidence>
<proteinExistence type="inferred from homology"/>
<dbReference type="InterPro" id="IPR001296">
    <property type="entry name" value="Glyco_trans_1"/>
</dbReference>